<evidence type="ECO:0000313" key="2">
    <source>
        <dbReference type="Proteomes" id="UP000235145"/>
    </source>
</evidence>
<comment type="caution">
    <text evidence="1">The sequence shown here is derived from an EMBL/GenBank/DDBJ whole genome shotgun (WGS) entry which is preliminary data.</text>
</comment>
<accession>A0A9R1WZH5</accession>
<dbReference type="EMBL" id="NBSK02000008">
    <property type="protein sequence ID" value="KAJ0192799.1"/>
    <property type="molecule type" value="Genomic_DNA"/>
</dbReference>
<proteinExistence type="predicted"/>
<dbReference type="AlphaFoldDB" id="A0A9R1WZH5"/>
<gene>
    <name evidence="1" type="ORF">LSAT_V11C800419190</name>
</gene>
<sequence length="86" mass="10535">MKFSLQTLKNKQSSYCRLQMFGPHLLLQRLTDVVRRLKTFWLQKNKQHQNIQKKYNDSNCIYNHRMKSLAIRRFKDDVLKDTQSKY</sequence>
<protein>
    <submittedName>
        <fullName evidence="1">Uncharacterized protein</fullName>
    </submittedName>
</protein>
<name>A0A9R1WZH5_LACSA</name>
<keyword evidence="2" id="KW-1185">Reference proteome</keyword>
<reference evidence="1 2" key="1">
    <citation type="journal article" date="2017" name="Nat. Commun.">
        <title>Genome assembly with in vitro proximity ligation data and whole-genome triplication in lettuce.</title>
        <authorList>
            <person name="Reyes-Chin-Wo S."/>
            <person name="Wang Z."/>
            <person name="Yang X."/>
            <person name="Kozik A."/>
            <person name="Arikit S."/>
            <person name="Song C."/>
            <person name="Xia L."/>
            <person name="Froenicke L."/>
            <person name="Lavelle D.O."/>
            <person name="Truco M.J."/>
            <person name="Xia R."/>
            <person name="Zhu S."/>
            <person name="Xu C."/>
            <person name="Xu H."/>
            <person name="Xu X."/>
            <person name="Cox K."/>
            <person name="Korf I."/>
            <person name="Meyers B.C."/>
            <person name="Michelmore R.W."/>
        </authorList>
    </citation>
    <scope>NUCLEOTIDE SEQUENCE [LARGE SCALE GENOMIC DNA]</scope>
    <source>
        <strain evidence="2">cv. Salinas</strain>
        <tissue evidence="1">Seedlings</tissue>
    </source>
</reference>
<evidence type="ECO:0000313" key="1">
    <source>
        <dbReference type="EMBL" id="KAJ0192799.1"/>
    </source>
</evidence>
<dbReference type="Proteomes" id="UP000235145">
    <property type="component" value="Unassembled WGS sequence"/>
</dbReference>
<organism evidence="1 2">
    <name type="scientific">Lactuca sativa</name>
    <name type="common">Garden lettuce</name>
    <dbReference type="NCBI Taxonomy" id="4236"/>
    <lineage>
        <taxon>Eukaryota</taxon>
        <taxon>Viridiplantae</taxon>
        <taxon>Streptophyta</taxon>
        <taxon>Embryophyta</taxon>
        <taxon>Tracheophyta</taxon>
        <taxon>Spermatophyta</taxon>
        <taxon>Magnoliopsida</taxon>
        <taxon>eudicotyledons</taxon>
        <taxon>Gunneridae</taxon>
        <taxon>Pentapetalae</taxon>
        <taxon>asterids</taxon>
        <taxon>campanulids</taxon>
        <taxon>Asterales</taxon>
        <taxon>Asteraceae</taxon>
        <taxon>Cichorioideae</taxon>
        <taxon>Cichorieae</taxon>
        <taxon>Lactucinae</taxon>
        <taxon>Lactuca</taxon>
    </lineage>
</organism>